<reference evidence="1" key="1">
    <citation type="submission" date="2021-01" db="EMBL/GenBank/DDBJ databases">
        <authorList>
            <person name="Corre E."/>
            <person name="Pelletier E."/>
            <person name="Niang G."/>
            <person name="Scheremetjew M."/>
            <person name="Finn R."/>
            <person name="Kale V."/>
            <person name="Holt S."/>
            <person name="Cochrane G."/>
            <person name="Meng A."/>
            <person name="Brown T."/>
            <person name="Cohen L."/>
        </authorList>
    </citation>
    <scope>NUCLEOTIDE SEQUENCE</scope>
    <source>
        <strain evidence="1">CCMP281</strain>
    </source>
</reference>
<sequence>MDFFNYEVERNFTGNDSLGLQEMEDAERSGRDLLSSQDFDASNAAAARCLRAADWVVVEAATRDSPRFILGADGDGRRGMAFYWDGSQWVLLRNLALPRATLLLGEIVTEYHGGRSCVEGCIHVFDAAVIAGDDVRRQPYAERRRRLGMLVDAMERDDEIQRQMGLPNPMVPMRLKPVATLGEIASVLEAQEAREEAPSGPQWRGEGLLMFPGHNSVLLPLEVSHGSAPADWTGPHRSRSTGMDYWHNKRTNKAVWRHERKSKPISFRSCVAILLRWYSSAGTIPKDELCRLAAAVAAADQKPR</sequence>
<proteinExistence type="predicted"/>
<dbReference type="EMBL" id="HBHX01013437">
    <property type="protein sequence ID" value="CAE0106843.1"/>
    <property type="molecule type" value="Transcribed_RNA"/>
</dbReference>
<accession>A0A7S3AM53</accession>
<dbReference type="AlphaFoldDB" id="A0A7S3AM53"/>
<name>A0A7S3AM53_9EUKA</name>
<gene>
    <name evidence="1" type="ORF">HERI1096_LOCUS7502</name>
</gene>
<protein>
    <submittedName>
        <fullName evidence="1">Uncharacterized protein</fullName>
    </submittedName>
</protein>
<organism evidence="1">
    <name type="scientific">Haptolina ericina</name>
    <dbReference type="NCBI Taxonomy" id="156174"/>
    <lineage>
        <taxon>Eukaryota</taxon>
        <taxon>Haptista</taxon>
        <taxon>Haptophyta</taxon>
        <taxon>Prymnesiophyceae</taxon>
        <taxon>Prymnesiales</taxon>
        <taxon>Prymnesiaceae</taxon>
        <taxon>Haptolina</taxon>
    </lineage>
</organism>
<evidence type="ECO:0000313" key="1">
    <source>
        <dbReference type="EMBL" id="CAE0106843.1"/>
    </source>
</evidence>
<dbReference type="SUPFAM" id="SSF56091">
    <property type="entry name" value="DNA ligase/mRNA capping enzyme, catalytic domain"/>
    <property type="match status" value="1"/>
</dbReference>
<dbReference type="Gene3D" id="3.30.470.30">
    <property type="entry name" value="DNA ligase/mRNA capping enzyme"/>
    <property type="match status" value="1"/>
</dbReference>